<dbReference type="Proteomes" id="UP000323128">
    <property type="component" value="Chromosome"/>
</dbReference>
<reference evidence="1 2" key="1">
    <citation type="journal article" date="2021" name="Front. Microbiol.">
        <title>Comparative Virulence and Genomic Analysis of Streptococcus suis Isolates.</title>
        <authorList>
            <person name="Nicholson T.L."/>
            <person name="Waack U."/>
            <person name="Anderson T.K."/>
            <person name="Bayles D.O."/>
            <person name="Zaia S.R."/>
            <person name="Goertz I."/>
            <person name="Eppinger M."/>
            <person name="Hau S.J."/>
            <person name="Brockmeier S.L."/>
            <person name="Shore S.M."/>
        </authorList>
    </citation>
    <scope>NUCLEOTIDE SEQUENCE [LARGE SCALE GENOMIC DNA]</scope>
    <source>
        <strain evidence="1 2">SRD478</strain>
    </source>
</reference>
<evidence type="ECO:0000313" key="2">
    <source>
        <dbReference type="Proteomes" id="UP000323128"/>
    </source>
</evidence>
<name>A0ACD4UHV7_STRSU</name>
<evidence type="ECO:0000313" key="1">
    <source>
        <dbReference type="EMBL" id="WLD56087.1"/>
    </source>
</evidence>
<protein>
    <submittedName>
        <fullName evidence="1">Uncharacterized protein</fullName>
    </submittedName>
</protein>
<organism evidence="1 2">
    <name type="scientific">Streptococcus suis</name>
    <dbReference type="NCBI Taxonomy" id="1307"/>
    <lineage>
        <taxon>Bacteria</taxon>
        <taxon>Bacillati</taxon>
        <taxon>Bacillota</taxon>
        <taxon>Bacilli</taxon>
        <taxon>Lactobacillales</taxon>
        <taxon>Streptococcaceae</taxon>
        <taxon>Streptococcus</taxon>
    </lineage>
</organism>
<dbReference type="EMBL" id="CP030010">
    <property type="protein sequence ID" value="WLD56087.1"/>
    <property type="molecule type" value="Genomic_DNA"/>
</dbReference>
<gene>
    <name evidence="1" type="ORF">A7J08_00275</name>
</gene>
<accession>A0ACD4UHV7</accession>
<sequence>MGNRVVGYLKFSEHTLGADGVSYWEKLKQGELFFNNFNAYENAISDAQRALEGTTELIQFVEEKKNESKVIMSGPTGDVIISIAVGASFENNGHVIKHLSGAINNGGNVRYSITPEGINEQIQTMKNSSNDIILYPVRYKKPITVYRDSKFYEFYDYEDMKLEIIEKSTCNWKISCFLTICLYDLEQDGTLKKEFISSLKTKHPIRGSIALNNLDEERPWVYIPNEVMYNLMLENKDILVGGDVRYYKSEDYPYSFNEIIANPHKILLAKDESYKEQREFRLIAGGPNDLFKGLEGDVLMYNWGQFIQYGSDLTDLEKIKLI</sequence>
<proteinExistence type="predicted"/>